<feature type="DNA-binding region" description="OmpR/PhoB-type" evidence="8">
    <location>
        <begin position="124"/>
        <end position="224"/>
    </location>
</feature>
<dbReference type="SUPFAM" id="SSF52172">
    <property type="entry name" value="CheY-like"/>
    <property type="match status" value="1"/>
</dbReference>
<keyword evidence="5 8" id="KW-0238">DNA-binding</keyword>
<keyword evidence="2 7" id="KW-0597">Phosphoprotein</keyword>
<dbReference type="CDD" id="cd17574">
    <property type="entry name" value="REC_OmpR"/>
    <property type="match status" value="1"/>
</dbReference>
<keyword evidence="6" id="KW-0804">Transcription</keyword>
<gene>
    <name evidence="11" type="ORF">AS180_19440</name>
</gene>
<dbReference type="SMART" id="SM00862">
    <property type="entry name" value="Trans_reg_C"/>
    <property type="match status" value="1"/>
</dbReference>
<feature type="domain" description="Response regulatory" evidence="9">
    <location>
        <begin position="3"/>
        <end position="117"/>
    </location>
</feature>
<dbReference type="GO" id="GO:0000156">
    <property type="term" value="F:phosphorelay response regulator activity"/>
    <property type="evidence" value="ECO:0007669"/>
    <property type="project" value="TreeGrafter"/>
</dbReference>
<evidence type="ECO:0000256" key="4">
    <source>
        <dbReference type="ARBA" id="ARBA00023015"/>
    </source>
</evidence>
<dbReference type="InterPro" id="IPR001867">
    <property type="entry name" value="OmpR/PhoB-type_DNA-bd"/>
</dbReference>
<evidence type="ECO:0000313" key="11">
    <source>
        <dbReference type="EMBL" id="KSU86285.1"/>
    </source>
</evidence>
<dbReference type="Pfam" id="PF00072">
    <property type="entry name" value="Response_reg"/>
    <property type="match status" value="1"/>
</dbReference>
<dbReference type="InterPro" id="IPR036388">
    <property type="entry name" value="WH-like_DNA-bd_sf"/>
</dbReference>
<dbReference type="CDD" id="cd00383">
    <property type="entry name" value="trans_reg_C"/>
    <property type="match status" value="1"/>
</dbReference>
<dbReference type="GO" id="GO:0000976">
    <property type="term" value="F:transcription cis-regulatory region binding"/>
    <property type="evidence" value="ECO:0007669"/>
    <property type="project" value="TreeGrafter"/>
</dbReference>
<dbReference type="GO" id="GO:0032993">
    <property type="term" value="C:protein-DNA complex"/>
    <property type="evidence" value="ECO:0007669"/>
    <property type="project" value="TreeGrafter"/>
</dbReference>
<protein>
    <submittedName>
        <fullName evidence="11">XRE family transcriptional regulator</fullName>
    </submittedName>
</protein>
<dbReference type="Proteomes" id="UP000053681">
    <property type="component" value="Unassembled WGS sequence"/>
</dbReference>
<dbReference type="GO" id="GO:0006355">
    <property type="term" value="P:regulation of DNA-templated transcription"/>
    <property type="evidence" value="ECO:0007669"/>
    <property type="project" value="InterPro"/>
</dbReference>
<evidence type="ECO:0000256" key="7">
    <source>
        <dbReference type="PROSITE-ProRule" id="PRU00169"/>
    </source>
</evidence>
<name>A0A0V8JHE6_9BACI</name>
<keyword evidence="12" id="KW-1185">Reference proteome</keyword>
<dbReference type="AlphaFoldDB" id="A0A0V8JHE6"/>
<dbReference type="SMART" id="SM00448">
    <property type="entry name" value="REC"/>
    <property type="match status" value="1"/>
</dbReference>
<comment type="subcellular location">
    <subcellularLocation>
        <location evidence="1">Cytoplasm</location>
    </subcellularLocation>
</comment>
<evidence type="ECO:0000256" key="1">
    <source>
        <dbReference type="ARBA" id="ARBA00004496"/>
    </source>
</evidence>
<dbReference type="PANTHER" id="PTHR48111:SF73">
    <property type="entry name" value="ALKALINE PHOSPHATASE SYNTHESIS TRANSCRIPTIONAL REGULATORY PROTEIN PHOP"/>
    <property type="match status" value="1"/>
</dbReference>
<keyword evidence="3" id="KW-0902">Two-component regulatory system</keyword>
<dbReference type="PROSITE" id="PS50110">
    <property type="entry name" value="RESPONSE_REGULATORY"/>
    <property type="match status" value="1"/>
</dbReference>
<evidence type="ECO:0000256" key="5">
    <source>
        <dbReference type="ARBA" id="ARBA00023125"/>
    </source>
</evidence>
<dbReference type="InterPro" id="IPR016032">
    <property type="entry name" value="Sig_transdc_resp-reg_C-effctor"/>
</dbReference>
<dbReference type="PANTHER" id="PTHR48111">
    <property type="entry name" value="REGULATOR OF RPOS"/>
    <property type="match status" value="1"/>
</dbReference>
<dbReference type="Gene3D" id="6.10.250.690">
    <property type="match status" value="1"/>
</dbReference>
<dbReference type="EMBL" id="LNQP01000096">
    <property type="protein sequence ID" value="KSU86285.1"/>
    <property type="molecule type" value="Genomic_DNA"/>
</dbReference>
<dbReference type="FunFam" id="3.40.50.2300:FF:000001">
    <property type="entry name" value="DNA-binding response regulator PhoB"/>
    <property type="match status" value="1"/>
</dbReference>
<dbReference type="InterPro" id="IPR011006">
    <property type="entry name" value="CheY-like_superfamily"/>
</dbReference>
<feature type="modified residue" description="4-aspartylphosphate" evidence="7">
    <location>
        <position position="53"/>
    </location>
</feature>
<reference evidence="11 12" key="1">
    <citation type="submission" date="2015-11" db="EMBL/GenBank/DDBJ databases">
        <title>Bacillus caseinolyticus sp nov.</title>
        <authorList>
            <person name="Dastager S.G."/>
            <person name="Mawlankar R."/>
        </authorList>
    </citation>
    <scope>NUCLEOTIDE SEQUENCE [LARGE SCALE GENOMIC DNA]</scope>
    <source>
        <strain evidence="11 12">SGD-V-76</strain>
    </source>
</reference>
<dbReference type="SUPFAM" id="SSF46894">
    <property type="entry name" value="C-terminal effector domain of the bipartite response regulators"/>
    <property type="match status" value="1"/>
</dbReference>
<accession>A0A0V8JHE6</accession>
<feature type="domain" description="OmpR/PhoB-type" evidence="10">
    <location>
        <begin position="124"/>
        <end position="224"/>
    </location>
</feature>
<dbReference type="GO" id="GO:0005829">
    <property type="term" value="C:cytosol"/>
    <property type="evidence" value="ECO:0007669"/>
    <property type="project" value="TreeGrafter"/>
</dbReference>
<dbReference type="Gene3D" id="1.10.10.10">
    <property type="entry name" value="Winged helix-like DNA-binding domain superfamily/Winged helix DNA-binding domain"/>
    <property type="match status" value="1"/>
</dbReference>
<evidence type="ECO:0000256" key="2">
    <source>
        <dbReference type="ARBA" id="ARBA00022553"/>
    </source>
</evidence>
<evidence type="ECO:0000256" key="8">
    <source>
        <dbReference type="PROSITE-ProRule" id="PRU01091"/>
    </source>
</evidence>
<keyword evidence="4" id="KW-0805">Transcription regulation</keyword>
<dbReference type="RefSeq" id="WP_062687352.1">
    <property type="nucleotide sequence ID" value="NZ_KQ758710.1"/>
</dbReference>
<sequence length="226" mass="26237">MPTILLVDDEVRMLDLLELYLTPNGFTCIKFDYGVEALSYLDKGNKVDLMLLDIMMPEKDGWEICQEVRNTSNIPVVMLTARNQTGDIIKGLNTGADDYIVKPFSEGELIARIRAVLRRSSTEKEEITYKGLLWSREYHFLKYENEEIQVTPKEFKLVGLLLQHPNRVFNREDLLTLVWGYDAEIEGRTIDSHVRNVRDKLRKAGFPIDNHLQTVWGLGYKWVDKN</sequence>
<dbReference type="Gene3D" id="3.40.50.2300">
    <property type="match status" value="1"/>
</dbReference>
<evidence type="ECO:0000259" key="10">
    <source>
        <dbReference type="PROSITE" id="PS51755"/>
    </source>
</evidence>
<dbReference type="Pfam" id="PF00486">
    <property type="entry name" value="Trans_reg_C"/>
    <property type="match status" value="1"/>
</dbReference>
<organism evidence="11 12">
    <name type="scientific">Priestia veravalensis</name>
    <dbReference type="NCBI Taxonomy" id="1414648"/>
    <lineage>
        <taxon>Bacteria</taxon>
        <taxon>Bacillati</taxon>
        <taxon>Bacillota</taxon>
        <taxon>Bacilli</taxon>
        <taxon>Bacillales</taxon>
        <taxon>Bacillaceae</taxon>
        <taxon>Priestia</taxon>
    </lineage>
</organism>
<dbReference type="InterPro" id="IPR001789">
    <property type="entry name" value="Sig_transdc_resp-reg_receiver"/>
</dbReference>
<comment type="caution">
    <text evidence="11">The sequence shown here is derived from an EMBL/GenBank/DDBJ whole genome shotgun (WGS) entry which is preliminary data.</text>
</comment>
<dbReference type="PROSITE" id="PS51755">
    <property type="entry name" value="OMPR_PHOB"/>
    <property type="match status" value="1"/>
</dbReference>
<dbReference type="InterPro" id="IPR039420">
    <property type="entry name" value="WalR-like"/>
</dbReference>
<evidence type="ECO:0000313" key="12">
    <source>
        <dbReference type="Proteomes" id="UP000053681"/>
    </source>
</evidence>
<proteinExistence type="predicted"/>
<evidence type="ECO:0000259" key="9">
    <source>
        <dbReference type="PROSITE" id="PS50110"/>
    </source>
</evidence>
<evidence type="ECO:0000256" key="6">
    <source>
        <dbReference type="ARBA" id="ARBA00023163"/>
    </source>
</evidence>
<evidence type="ECO:0000256" key="3">
    <source>
        <dbReference type="ARBA" id="ARBA00023012"/>
    </source>
</evidence>